<organism evidence="5 6">
    <name type="scientific">Jimgerdemannia flammicorona</name>
    <dbReference type="NCBI Taxonomy" id="994334"/>
    <lineage>
        <taxon>Eukaryota</taxon>
        <taxon>Fungi</taxon>
        <taxon>Fungi incertae sedis</taxon>
        <taxon>Mucoromycota</taxon>
        <taxon>Mucoromycotina</taxon>
        <taxon>Endogonomycetes</taxon>
        <taxon>Endogonales</taxon>
        <taxon>Endogonaceae</taxon>
        <taxon>Jimgerdemannia</taxon>
    </lineage>
</organism>
<keyword evidence="4" id="KW-0812">Transmembrane</keyword>
<keyword evidence="4" id="KW-0472">Membrane</keyword>
<evidence type="ECO:0000313" key="5">
    <source>
        <dbReference type="EMBL" id="RUP47010.1"/>
    </source>
</evidence>
<dbReference type="AlphaFoldDB" id="A0A433D816"/>
<evidence type="ECO:0008006" key="7">
    <source>
        <dbReference type="Google" id="ProtNLM"/>
    </source>
</evidence>
<proteinExistence type="predicted"/>
<reference evidence="5 6" key="1">
    <citation type="journal article" date="2018" name="New Phytol.">
        <title>Phylogenomics of Endogonaceae and evolution of mycorrhizas within Mucoromycota.</title>
        <authorList>
            <person name="Chang Y."/>
            <person name="Desiro A."/>
            <person name="Na H."/>
            <person name="Sandor L."/>
            <person name="Lipzen A."/>
            <person name="Clum A."/>
            <person name="Barry K."/>
            <person name="Grigoriev I.V."/>
            <person name="Martin F.M."/>
            <person name="Stajich J.E."/>
            <person name="Smith M.E."/>
            <person name="Bonito G."/>
            <person name="Spatafora J.W."/>
        </authorList>
    </citation>
    <scope>NUCLEOTIDE SEQUENCE [LARGE SCALE GENOMIC DNA]</scope>
    <source>
        <strain evidence="5 6">GMNB39</strain>
    </source>
</reference>
<gene>
    <name evidence="5" type="ORF">BC936DRAFT_146230</name>
</gene>
<evidence type="ECO:0000256" key="4">
    <source>
        <dbReference type="SAM" id="Phobius"/>
    </source>
</evidence>
<dbReference type="PANTHER" id="PTHR46093">
    <property type="entry name" value="ACYL-COA-BINDING DOMAIN-CONTAINING PROTEIN 5"/>
    <property type="match status" value="1"/>
</dbReference>
<feature type="transmembrane region" description="Helical" evidence="4">
    <location>
        <begin position="379"/>
        <end position="400"/>
    </location>
</feature>
<dbReference type="Gene3D" id="2.120.10.80">
    <property type="entry name" value="Kelch-type beta propeller"/>
    <property type="match status" value="2"/>
</dbReference>
<dbReference type="Proteomes" id="UP000268093">
    <property type="component" value="Unassembled WGS sequence"/>
</dbReference>
<evidence type="ECO:0000256" key="2">
    <source>
        <dbReference type="ARBA" id="ARBA00022737"/>
    </source>
</evidence>
<sequence length="472" mass="51716">MFLGIGCIHISRRAASAGILTLCYFLLFLRSIYFYGGLDGVGNFLGDFYRINVSNPGGSLSLIPLYPDSKINPVMPTPGYGHVAGVGGPKRDQICFFDTGFVNQTDGPEVWCYRPSTHAWTKLVYTDTQTAVSGLSVGFFDKEGSVWASAENQPVLYNFDTGNITWRSYDYTMPNTTIVVPPVGSGYTFTPISNHSAVLIGGNTVNDNTSSVDVVYVFDTVKQVWVIKNTTGQVPSARFAQHSVVATSDKSIIVYGGISTSSGQTYINSGDKVAVLNCNTWNWTVIPTKGVGPGNKGILFNHRSILVGDLMFVTFGVYYPETVSSDIYALNISTWEWVDLEFTRSWGWDPSYISPSYTPSSYPYPSSIKNSHRSSESDSRWLCFILVPVVVIFFVIWISLRIRRKHAARARVGTPTAIALANMNRTGPDDVEQLPLYEENAPPKYEEQNGEAAGPVEGLGPVVASPVARQGD</sequence>
<dbReference type="SUPFAM" id="SSF117281">
    <property type="entry name" value="Kelch motif"/>
    <property type="match status" value="1"/>
</dbReference>
<keyword evidence="4" id="KW-1133">Transmembrane helix</keyword>
<keyword evidence="2" id="KW-0677">Repeat</keyword>
<name>A0A433D816_9FUNG</name>
<dbReference type="Pfam" id="PF24681">
    <property type="entry name" value="Kelch_KLHDC2_KLHL20_DRC7"/>
    <property type="match status" value="1"/>
</dbReference>
<dbReference type="EMBL" id="RBNI01005058">
    <property type="protein sequence ID" value="RUP47010.1"/>
    <property type="molecule type" value="Genomic_DNA"/>
</dbReference>
<dbReference type="PANTHER" id="PTHR46093:SF18">
    <property type="entry name" value="FIBRONECTIN TYPE-III DOMAIN-CONTAINING PROTEIN"/>
    <property type="match status" value="1"/>
</dbReference>
<evidence type="ECO:0000256" key="3">
    <source>
        <dbReference type="SAM" id="MobiDB-lite"/>
    </source>
</evidence>
<dbReference type="OrthoDB" id="432528at2759"/>
<evidence type="ECO:0000313" key="6">
    <source>
        <dbReference type="Proteomes" id="UP000268093"/>
    </source>
</evidence>
<evidence type="ECO:0000256" key="1">
    <source>
        <dbReference type="ARBA" id="ARBA00022441"/>
    </source>
</evidence>
<keyword evidence="6" id="KW-1185">Reference proteome</keyword>
<keyword evidence="1" id="KW-0880">Kelch repeat</keyword>
<protein>
    <recommendedName>
        <fullName evidence="7">Galactose oxidase</fullName>
    </recommendedName>
</protein>
<dbReference type="InterPro" id="IPR015915">
    <property type="entry name" value="Kelch-typ_b-propeller"/>
</dbReference>
<accession>A0A433D816</accession>
<comment type="caution">
    <text evidence="5">The sequence shown here is derived from an EMBL/GenBank/DDBJ whole genome shotgun (WGS) entry which is preliminary data.</text>
</comment>
<feature type="region of interest" description="Disordered" evidence="3">
    <location>
        <begin position="438"/>
        <end position="472"/>
    </location>
</feature>